<dbReference type="InterPro" id="IPR006016">
    <property type="entry name" value="UspA"/>
</dbReference>
<organism evidence="2 5">
    <name type="scientific">Stutzerimonas nitrititolerans</name>
    <dbReference type="NCBI Taxonomy" id="2482751"/>
    <lineage>
        <taxon>Bacteria</taxon>
        <taxon>Pseudomonadati</taxon>
        <taxon>Pseudomonadota</taxon>
        <taxon>Gammaproteobacteria</taxon>
        <taxon>Pseudomonadales</taxon>
        <taxon>Pseudomonadaceae</taxon>
        <taxon>Stutzerimonas</taxon>
    </lineage>
</organism>
<dbReference type="InterPro" id="IPR014729">
    <property type="entry name" value="Rossmann-like_a/b/a_fold"/>
</dbReference>
<dbReference type="EMBL" id="JAMYBS010000001">
    <property type="protein sequence ID" value="MCO7543220.1"/>
    <property type="molecule type" value="Genomic_DNA"/>
</dbReference>
<evidence type="ECO:0000313" key="4">
    <source>
        <dbReference type="Proteomes" id="UP000269134"/>
    </source>
</evidence>
<dbReference type="PANTHER" id="PTHR31964">
    <property type="entry name" value="ADENINE NUCLEOTIDE ALPHA HYDROLASES-LIKE SUPERFAMILY PROTEIN"/>
    <property type="match status" value="1"/>
</dbReference>
<evidence type="ECO:0000313" key="5">
    <source>
        <dbReference type="Proteomes" id="UP001165292"/>
    </source>
</evidence>
<dbReference type="SUPFAM" id="SSF52402">
    <property type="entry name" value="Adenine nucleotide alpha hydrolases-like"/>
    <property type="match status" value="1"/>
</dbReference>
<evidence type="ECO:0000313" key="3">
    <source>
        <dbReference type="EMBL" id="RMI02230.1"/>
    </source>
</evidence>
<dbReference type="GeneID" id="84608363"/>
<keyword evidence="4" id="KW-1185">Reference proteome</keyword>
<evidence type="ECO:0000259" key="1">
    <source>
        <dbReference type="Pfam" id="PF00582"/>
    </source>
</evidence>
<dbReference type="Proteomes" id="UP000269134">
    <property type="component" value="Unassembled WGS sequence"/>
</dbReference>
<dbReference type="EMBL" id="RFFL01000003">
    <property type="protein sequence ID" value="RMI02230.1"/>
    <property type="molecule type" value="Genomic_DNA"/>
</dbReference>
<reference evidence="3 4" key="1">
    <citation type="submission" date="2018-10" db="EMBL/GenBank/DDBJ databases">
        <title>Pseudomonas sp. GL14 genome.</title>
        <authorList>
            <person name="Peng J."/>
            <person name="Liu Z.-P."/>
        </authorList>
    </citation>
    <scope>NUCLEOTIDE SEQUENCE [LARGE SCALE GENOMIC DNA]</scope>
    <source>
        <strain evidence="3 4">GL14</strain>
    </source>
</reference>
<dbReference type="Pfam" id="PF00582">
    <property type="entry name" value="Usp"/>
    <property type="match status" value="1"/>
</dbReference>
<evidence type="ECO:0000313" key="2">
    <source>
        <dbReference type="EMBL" id="MCO7543220.1"/>
    </source>
</evidence>
<dbReference type="AlphaFoldDB" id="A0AA42BCD0"/>
<gene>
    <name evidence="3" type="ORF">EA795_04870</name>
    <name evidence="2" type="ORF">NJF43_00415</name>
</gene>
<dbReference type="RefSeq" id="WP_058074835.1">
    <property type="nucleotide sequence ID" value="NZ_DALYPK010000009.1"/>
</dbReference>
<accession>A0AA42BCD0</accession>
<dbReference type="CDD" id="cd00293">
    <property type="entry name" value="USP-like"/>
    <property type="match status" value="1"/>
</dbReference>
<sequence>MNIMFAYDDSRNARLALKRTLDMFGKLQPMIILIAVVEQNLDTSSSSESNYLQAREKFTAAVRETAESVSEQGFDVEVIVGEGDARKVILKAVQNLTPDLLVIARRSHEPDGNVIGQSIDALVEEFNFMTFGSVSSFLARRATCPVLIQACPAVL</sequence>
<dbReference type="Proteomes" id="UP001165292">
    <property type="component" value="Unassembled WGS sequence"/>
</dbReference>
<comment type="caution">
    <text evidence="2">The sequence shown here is derived from an EMBL/GenBank/DDBJ whole genome shotgun (WGS) entry which is preliminary data.</text>
</comment>
<proteinExistence type="predicted"/>
<feature type="domain" description="UspA" evidence="1">
    <location>
        <begin position="2"/>
        <end position="148"/>
    </location>
</feature>
<dbReference type="PANTHER" id="PTHR31964:SF113">
    <property type="entry name" value="USPA DOMAIN-CONTAINING PROTEIN"/>
    <property type="match status" value="1"/>
</dbReference>
<reference evidence="2" key="2">
    <citation type="submission" date="2022-06" db="EMBL/GenBank/DDBJ databases">
        <title>Detection of beta-lactamases in bacteria of animal origin.</title>
        <authorList>
            <person name="Mlynarcik P."/>
            <person name="Zdarska V."/>
            <person name="Chudobova H."/>
            <person name="Prochazkova P."/>
            <person name="Hricova K."/>
            <person name="Mezerova K."/>
            <person name="Bardon J."/>
            <person name="Dolejska M."/>
            <person name="Sukkar I."/>
            <person name="Kolar M."/>
        </authorList>
    </citation>
    <scope>NUCLEOTIDE SEQUENCE</scope>
    <source>
        <strain evidence="2">S 300-3</strain>
    </source>
</reference>
<protein>
    <submittedName>
        <fullName evidence="2">Universal stress protein</fullName>
    </submittedName>
</protein>
<name>A0AA42BCD0_9GAMM</name>
<dbReference type="Gene3D" id="3.40.50.620">
    <property type="entry name" value="HUPs"/>
    <property type="match status" value="1"/>
</dbReference>